<evidence type="ECO:0000313" key="4">
    <source>
        <dbReference type="EMBL" id="KZP05045.1"/>
    </source>
</evidence>
<protein>
    <recommendedName>
        <fullName evidence="3">DUF6534 domain-containing protein</fullName>
    </recommendedName>
</protein>
<proteinExistence type="predicted"/>
<feature type="transmembrane region" description="Helical" evidence="2">
    <location>
        <begin position="55"/>
        <end position="79"/>
    </location>
</feature>
<feature type="compositionally biased region" description="Polar residues" evidence="1">
    <location>
        <begin position="299"/>
        <end position="311"/>
    </location>
</feature>
<evidence type="ECO:0000256" key="1">
    <source>
        <dbReference type="SAM" id="MobiDB-lite"/>
    </source>
</evidence>
<organism evidence="4 5">
    <name type="scientific">Athelia psychrophila</name>
    <dbReference type="NCBI Taxonomy" id="1759441"/>
    <lineage>
        <taxon>Eukaryota</taxon>
        <taxon>Fungi</taxon>
        <taxon>Dikarya</taxon>
        <taxon>Basidiomycota</taxon>
        <taxon>Agaricomycotina</taxon>
        <taxon>Agaricomycetes</taxon>
        <taxon>Agaricomycetidae</taxon>
        <taxon>Atheliales</taxon>
        <taxon>Atheliaceae</taxon>
        <taxon>Athelia</taxon>
    </lineage>
</organism>
<feature type="transmembrane region" description="Helical" evidence="2">
    <location>
        <begin position="126"/>
        <end position="146"/>
    </location>
</feature>
<feature type="transmembrane region" description="Helical" evidence="2">
    <location>
        <begin position="91"/>
        <end position="114"/>
    </location>
</feature>
<sequence>MSTTIPANELPKFDNTLGALLIGGLLAMSLWGITSAQTATYFSNQGSETPLISKLVVSALWILDTADTALTCHILYYYLVSNFLNPLAMASPVWSILIHVLITSITDFFIRCLFARRIFRLSHENYILTAGIVVISVMDLTCGIIITIKGFQMSSFADLSAFSKLFYLNFAAGFSGDLYVAFVLSYYLYTSRTGYTRTDTLIKTLIMYSINTVGGYIADRLHGVLGAITALDAFMGMFFYIIMPTNFIFITFYLMLSKIYVNSYLATLNAREHLFEKGGVAPIHMSLLHPAFRTYDTGDTSENNLQPSRSLDATKRSGSPEIAINVETFIDPKSDSFASYTNLPSRKPRRIERQDSA</sequence>
<keyword evidence="5" id="KW-1185">Reference proteome</keyword>
<dbReference type="Proteomes" id="UP000076532">
    <property type="component" value="Unassembled WGS sequence"/>
</dbReference>
<dbReference type="PANTHER" id="PTHR40465:SF1">
    <property type="entry name" value="DUF6534 DOMAIN-CONTAINING PROTEIN"/>
    <property type="match status" value="1"/>
</dbReference>
<dbReference type="STRING" id="436010.A0A167VIC9"/>
<accession>A0A167VIC9</accession>
<dbReference type="InterPro" id="IPR045339">
    <property type="entry name" value="DUF6534"/>
</dbReference>
<reference evidence="4 5" key="1">
    <citation type="journal article" date="2016" name="Mol. Biol. Evol.">
        <title>Comparative Genomics of Early-Diverging Mushroom-Forming Fungi Provides Insights into the Origins of Lignocellulose Decay Capabilities.</title>
        <authorList>
            <person name="Nagy L.G."/>
            <person name="Riley R."/>
            <person name="Tritt A."/>
            <person name="Adam C."/>
            <person name="Daum C."/>
            <person name="Floudas D."/>
            <person name="Sun H."/>
            <person name="Yadav J.S."/>
            <person name="Pangilinan J."/>
            <person name="Larsson K.H."/>
            <person name="Matsuura K."/>
            <person name="Barry K."/>
            <person name="Labutti K."/>
            <person name="Kuo R."/>
            <person name="Ohm R.A."/>
            <person name="Bhattacharya S.S."/>
            <person name="Shirouzu T."/>
            <person name="Yoshinaga Y."/>
            <person name="Martin F.M."/>
            <person name="Grigoriev I.V."/>
            <person name="Hibbett D.S."/>
        </authorList>
    </citation>
    <scope>NUCLEOTIDE SEQUENCE [LARGE SCALE GENOMIC DNA]</scope>
    <source>
        <strain evidence="4 5">CBS 109695</strain>
    </source>
</reference>
<feature type="transmembrane region" description="Helical" evidence="2">
    <location>
        <begin position="20"/>
        <end position="43"/>
    </location>
</feature>
<feature type="transmembrane region" description="Helical" evidence="2">
    <location>
        <begin position="166"/>
        <end position="189"/>
    </location>
</feature>
<dbReference type="Pfam" id="PF20152">
    <property type="entry name" value="DUF6534"/>
    <property type="match status" value="1"/>
</dbReference>
<feature type="transmembrane region" description="Helical" evidence="2">
    <location>
        <begin position="238"/>
        <end position="256"/>
    </location>
</feature>
<keyword evidence="2" id="KW-1133">Transmembrane helix</keyword>
<evidence type="ECO:0000259" key="3">
    <source>
        <dbReference type="Pfam" id="PF20152"/>
    </source>
</evidence>
<feature type="region of interest" description="Disordered" evidence="1">
    <location>
        <begin position="299"/>
        <end position="319"/>
    </location>
</feature>
<dbReference type="PANTHER" id="PTHR40465">
    <property type="entry name" value="CHROMOSOME 1, WHOLE GENOME SHOTGUN SEQUENCE"/>
    <property type="match status" value="1"/>
</dbReference>
<gene>
    <name evidence="4" type="ORF">FIBSPDRAFT_1054306</name>
</gene>
<dbReference type="AlphaFoldDB" id="A0A167VIC9"/>
<name>A0A167VIC9_9AGAM</name>
<feature type="transmembrane region" description="Helical" evidence="2">
    <location>
        <begin position="201"/>
        <end position="218"/>
    </location>
</feature>
<evidence type="ECO:0000313" key="5">
    <source>
        <dbReference type="Proteomes" id="UP000076532"/>
    </source>
</evidence>
<dbReference type="OrthoDB" id="3214861at2759"/>
<feature type="domain" description="DUF6534" evidence="3">
    <location>
        <begin position="176"/>
        <end position="273"/>
    </location>
</feature>
<keyword evidence="2" id="KW-0812">Transmembrane</keyword>
<keyword evidence="2" id="KW-0472">Membrane</keyword>
<dbReference type="EMBL" id="KV417866">
    <property type="protein sequence ID" value="KZP05045.1"/>
    <property type="molecule type" value="Genomic_DNA"/>
</dbReference>
<evidence type="ECO:0000256" key="2">
    <source>
        <dbReference type="SAM" id="Phobius"/>
    </source>
</evidence>